<organism evidence="2 3">
    <name type="scientific">Marinobacter vinifirmus</name>
    <dbReference type="NCBI Taxonomy" id="355591"/>
    <lineage>
        <taxon>Bacteria</taxon>
        <taxon>Pseudomonadati</taxon>
        <taxon>Pseudomonadota</taxon>
        <taxon>Gammaproteobacteria</taxon>
        <taxon>Pseudomonadales</taxon>
        <taxon>Marinobacteraceae</taxon>
        <taxon>Marinobacter</taxon>
    </lineage>
</organism>
<sequence>MKQGVLWLSMIIALSGASGAALANNTTQANADGKAFADSLNNAKVKDLGKTVDPTTVPNYQGTSIPEAGYYNSGLNIENQAQTKAASDPNAQYINNARTNRPQITVNSQTDPLFKRHEEITDKAHSLTDTYSGCVDLPVGTQDVTKYEEKSCSVSGHQDTINFTCKRQLNVSCSNPNAGQPNPFTDADFTKSGDPGMSWGSSGNTFWYGHTTNNRSGSCKFYENTIQFYISDLSTVPEFVLEQVIYDDWLFVWVNNEVAFQAVGGTYYAGFDLGWKFPGEYSCEHKSIRSYNINVNAKPKLKVGWNTIFIRNLVGGGGNAYLKFRGLRIHGCTQSSSYSYVCPTGETHTKGTLKSTTCTSGPETRYINGFPVYRSCWEWDQNYTRLSDPYFVKDPMCGQLEAQGCGQTSAVCTSHNGSFCENQTINYSCPYQTSARHVSMCGSQLVCPDGNCTSEFGQSYEPATEDFKKAATGLAVAGEIAKELDKENLTIFTGDSKACSKATAGFSNCCKDSGWGTDIGLASCSNEEKELGMMKEAARVQYVGNYCSQDSLFGCLSRKYVYCTYPSKLSRIIIQQGKAQLGLGFGAPKSPDCQGFSLEELESLNFDAMDLSEFYSDVMSNAENGTTPNANNVANDIQEKLKQRFPQLNEGGGN</sequence>
<evidence type="ECO:0000256" key="1">
    <source>
        <dbReference type="SAM" id="SignalP"/>
    </source>
</evidence>
<dbReference type="Pfam" id="PF06986">
    <property type="entry name" value="F_T4SS_TraN"/>
    <property type="match status" value="1"/>
</dbReference>
<reference evidence="2 3" key="1">
    <citation type="submission" date="2017-06" db="EMBL/GenBank/DDBJ databases">
        <title>Draft genome sequence of the halophilic bacterium Marinobacter vinifirmus FB1.</title>
        <authorList>
            <person name="Stepanov V.G."/>
            <person name="Roberts D.J."/>
            <person name="Fox G.E."/>
        </authorList>
    </citation>
    <scope>NUCLEOTIDE SEQUENCE [LARGE SCALE GENOMIC DNA]</scope>
    <source>
        <strain evidence="2 3">FB1</strain>
    </source>
</reference>
<dbReference type="InterPro" id="IPR014121">
    <property type="entry name" value="TraN_Ftype"/>
</dbReference>
<dbReference type="RefSeq" id="WP_094625908.1">
    <property type="nucleotide sequence ID" value="NZ_NEFY01000019.1"/>
</dbReference>
<feature type="chain" id="PRO_5031266526" description="Conjugal transfer protein TraN" evidence="1">
    <location>
        <begin position="24"/>
        <end position="654"/>
    </location>
</feature>
<evidence type="ECO:0000313" key="3">
    <source>
        <dbReference type="Proteomes" id="UP000216984"/>
    </source>
</evidence>
<evidence type="ECO:0008006" key="4">
    <source>
        <dbReference type="Google" id="ProtNLM"/>
    </source>
</evidence>
<proteinExistence type="predicted"/>
<keyword evidence="3" id="KW-1185">Reference proteome</keyword>
<gene>
    <name evidence="2" type="ORF">B9Q17_00200</name>
</gene>
<dbReference type="EMBL" id="NEFY01000019">
    <property type="protein sequence ID" value="OZC34957.1"/>
    <property type="molecule type" value="Genomic_DNA"/>
</dbReference>
<keyword evidence="1" id="KW-0732">Signal</keyword>
<name>A0A7Z1IL24_9GAMM</name>
<feature type="signal peptide" evidence="1">
    <location>
        <begin position="1"/>
        <end position="23"/>
    </location>
</feature>
<dbReference type="Proteomes" id="UP000216984">
    <property type="component" value="Unassembled WGS sequence"/>
</dbReference>
<dbReference type="AlphaFoldDB" id="A0A7Z1IL24"/>
<evidence type="ECO:0000313" key="2">
    <source>
        <dbReference type="EMBL" id="OZC34957.1"/>
    </source>
</evidence>
<comment type="caution">
    <text evidence="2">The sequence shown here is derived from an EMBL/GenBank/DDBJ whole genome shotgun (WGS) entry which is preliminary data.</text>
</comment>
<accession>A0A7Z1IL24</accession>
<protein>
    <recommendedName>
        <fullName evidence="4">Conjugal transfer protein TraN</fullName>
    </recommendedName>
</protein>